<sequence>MANVENNYEYPVKPKSSIFNRSLTMQTKPMEPSAKPYLSNPSLERGGSIKKLYNSIESFMPTSNSFKGKVMKLRNLFESSRSPSPSPSDSPPQLPSRLKSMKSIGSSHGSSLPIRLPGTEDRIVVYFTSLRGVRRTYEDCYAVRMIFRGFRVWVDERDVSMDLAYKKELQNVLRNEKIVTLPQVFIGGKYMGGADVIRQLYETGELTKIIAGYPKMAPGFVCDSCGDVRFMPCTNCNGSKKVFDEDEEELKRCLECNENGLIRCPHCCS</sequence>
<dbReference type="SUPFAM" id="SSF52833">
    <property type="entry name" value="Thioredoxin-like"/>
    <property type="match status" value="1"/>
</dbReference>
<evidence type="ECO:0000259" key="2">
    <source>
        <dbReference type="Pfam" id="PF00462"/>
    </source>
</evidence>
<reference evidence="3" key="1">
    <citation type="journal article" date="2020" name="Plant Biotechnol. J.">
        <title>The pomegranate (Punica granatum L.) draft genome dissects genetic divergence between soft- and hard-seeded cultivars.</title>
        <authorList>
            <person name="Luo X."/>
            <person name="Li H."/>
            <person name="Wu Z."/>
            <person name="Yao W."/>
            <person name="Zhao P."/>
            <person name="Cao D."/>
            <person name="Yu H."/>
            <person name="Li K."/>
            <person name="Poudel K."/>
            <person name="Zhao D."/>
            <person name="Zhang F."/>
            <person name="Xia X."/>
            <person name="Chen L."/>
            <person name="Wang Q."/>
            <person name="Jing D."/>
            <person name="Cao S."/>
        </authorList>
    </citation>
    <scope>NUCLEOTIDE SEQUENCE [LARGE SCALE GENOMIC DNA]</scope>
    <source>
        <strain evidence="3">cv. Tunisia</strain>
    </source>
</reference>
<dbReference type="PANTHER" id="PTHR45669">
    <property type="entry name" value="GLUTAREDOXIN DOMAIN-CONTAINING CYSTEINE-RICH PROTEIN CG12206-RELATED"/>
    <property type="match status" value="1"/>
</dbReference>
<feature type="domain" description="Glutaredoxin" evidence="2">
    <location>
        <begin position="124"/>
        <end position="190"/>
    </location>
</feature>
<name>A0A6P8BNX8_PUNGR</name>
<evidence type="ECO:0000256" key="1">
    <source>
        <dbReference type="SAM" id="MobiDB-lite"/>
    </source>
</evidence>
<evidence type="ECO:0000313" key="4">
    <source>
        <dbReference type="RefSeq" id="XP_031372427.1"/>
    </source>
</evidence>
<protein>
    <submittedName>
        <fullName evidence="4">Uncharacterized protein At5g39865-like</fullName>
    </submittedName>
</protein>
<organism evidence="3 4">
    <name type="scientific">Punica granatum</name>
    <name type="common">Pomegranate</name>
    <dbReference type="NCBI Taxonomy" id="22663"/>
    <lineage>
        <taxon>Eukaryota</taxon>
        <taxon>Viridiplantae</taxon>
        <taxon>Streptophyta</taxon>
        <taxon>Embryophyta</taxon>
        <taxon>Tracheophyta</taxon>
        <taxon>Spermatophyta</taxon>
        <taxon>Magnoliopsida</taxon>
        <taxon>eudicotyledons</taxon>
        <taxon>Gunneridae</taxon>
        <taxon>Pentapetalae</taxon>
        <taxon>rosids</taxon>
        <taxon>malvids</taxon>
        <taxon>Myrtales</taxon>
        <taxon>Lythraceae</taxon>
        <taxon>Punica</taxon>
    </lineage>
</organism>
<dbReference type="Pfam" id="PF00462">
    <property type="entry name" value="Glutaredoxin"/>
    <property type="match status" value="1"/>
</dbReference>
<dbReference type="RefSeq" id="XP_031372427.1">
    <property type="nucleotide sequence ID" value="XM_031516567.1"/>
</dbReference>
<feature type="compositionally biased region" description="Pro residues" evidence="1">
    <location>
        <begin position="84"/>
        <end position="94"/>
    </location>
</feature>
<dbReference type="Gene3D" id="3.40.30.10">
    <property type="entry name" value="Glutaredoxin"/>
    <property type="match status" value="1"/>
</dbReference>
<feature type="region of interest" description="Disordered" evidence="1">
    <location>
        <begin position="78"/>
        <end position="113"/>
    </location>
</feature>
<accession>A0A6P8BNX8</accession>
<keyword evidence="3" id="KW-1185">Reference proteome</keyword>
<dbReference type="InterPro" id="IPR002109">
    <property type="entry name" value="Glutaredoxin"/>
</dbReference>
<dbReference type="PANTHER" id="PTHR45669:SF17">
    <property type="entry name" value="GLUTAREDOXIN DOMAIN-CONTAINING PROTEIN"/>
    <property type="match status" value="1"/>
</dbReference>
<dbReference type="PROSITE" id="PS51354">
    <property type="entry name" value="GLUTAREDOXIN_2"/>
    <property type="match status" value="1"/>
</dbReference>
<dbReference type="CDD" id="cd03031">
    <property type="entry name" value="GRX_GRX_like"/>
    <property type="match status" value="1"/>
</dbReference>
<dbReference type="OrthoDB" id="423313at2759"/>
<feature type="compositionally biased region" description="Low complexity" evidence="1">
    <location>
        <begin position="101"/>
        <end position="111"/>
    </location>
</feature>
<proteinExistence type="predicted"/>
<reference evidence="4" key="2">
    <citation type="submission" date="2025-08" db="UniProtKB">
        <authorList>
            <consortium name="RefSeq"/>
        </authorList>
    </citation>
    <scope>IDENTIFICATION</scope>
    <source>
        <tissue evidence="4">Leaf</tissue>
    </source>
</reference>
<gene>
    <name evidence="4" type="primary">LOC116187678</name>
</gene>
<dbReference type="InterPro" id="IPR036249">
    <property type="entry name" value="Thioredoxin-like_sf"/>
</dbReference>
<dbReference type="GeneID" id="116187678"/>
<dbReference type="Pfam" id="PF23733">
    <property type="entry name" value="GRXCR1-2_C"/>
    <property type="match status" value="1"/>
</dbReference>
<evidence type="ECO:0000313" key="3">
    <source>
        <dbReference type="Proteomes" id="UP000515151"/>
    </source>
</evidence>
<dbReference type="AlphaFoldDB" id="A0A6P8BNX8"/>
<dbReference type="Proteomes" id="UP000515151">
    <property type="component" value="Chromosome 8"/>
</dbReference>